<gene>
    <name evidence="1" type="ORF">ACFO3J_01620</name>
</gene>
<evidence type="ECO:0000313" key="2">
    <source>
        <dbReference type="Proteomes" id="UP001595765"/>
    </source>
</evidence>
<keyword evidence="2" id="KW-1185">Reference proteome</keyword>
<reference evidence="2" key="1">
    <citation type="journal article" date="2019" name="Int. J. Syst. Evol. Microbiol.">
        <title>The Global Catalogue of Microorganisms (GCM) 10K type strain sequencing project: providing services to taxonomists for standard genome sequencing and annotation.</title>
        <authorList>
            <consortium name="The Broad Institute Genomics Platform"/>
            <consortium name="The Broad Institute Genome Sequencing Center for Infectious Disease"/>
            <person name="Wu L."/>
            <person name="Ma J."/>
        </authorList>
    </citation>
    <scope>NUCLEOTIDE SEQUENCE [LARGE SCALE GENOMIC DNA]</scope>
    <source>
        <strain evidence="2">CGMCC 4.7237</strain>
    </source>
</reference>
<dbReference type="RefSeq" id="WP_386425201.1">
    <property type="nucleotide sequence ID" value="NZ_JBHSBB010000002.1"/>
</dbReference>
<organism evidence="1 2">
    <name type="scientific">Streptomyces polygonati</name>
    <dbReference type="NCBI Taxonomy" id="1617087"/>
    <lineage>
        <taxon>Bacteria</taxon>
        <taxon>Bacillati</taxon>
        <taxon>Actinomycetota</taxon>
        <taxon>Actinomycetes</taxon>
        <taxon>Kitasatosporales</taxon>
        <taxon>Streptomycetaceae</taxon>
        <taxon>Streptomyces</taxon>
    </lineage>
</organism>
<comment type="caution">
    <text evidence="1">The sequence shown here is derived from an EMBL/GenBank/DDBJ whole genome shotgun (WGS) entry which is preliminary data.</text>
</comment>
<proteinExistence type="predicted"/>
<dbReference type="InterPro" id="IPR021373">
    <property type="entry name" value="DUF2993"/>
</dbReference>
<accession>A0ABV8HH00</accession>
<dbReference type="Proteomes" id="UP001595765">
    <property type="component" value="Unassembled WGS sequence"/>
</dbReference>
<protein>
    <submittedName>
        <fullName evidence="1">DUF2993 domain-containing protein</fullName>
    </submittedName>
</protein>
<evidence type="ECO:0000313" key="1">
    <source>
        <dbReference type="EMBL" id="MFC4030167.1"/>
    </source>
</evidence>
<sequence length="231" mass="23771">MRVARILLIVVVILGGLFVAADRIAVHVAQNTAAQRAQTSEGLSVKPKVSIEGFPFLTQVAGKKLDDVKITADDIAATDGGQAVRIQSFHADLHGVRLSNGFHHAVADHADGAAFLSYADLTKVAPPGVTVAYGGTDNSGRPMVKLSGTILGSQLSVLSQVSVHGSDSIGLHADALPQAFTALGLEDQLRQKIDFTFQLTHLPAGIGLSSVTPGPDGVSVAATGKGVVLAN</sequence>
<name>A0ABV8HH00_9ACTN</name>
<dbReference type="EMBL" id="JBHSBB010000002">
    <property type="protein sequence ID" value="MFC4030167.1"/>
    <property type="molecule type" value="Genomic_DNA"/>
</dbReference>
<dbReference type="Pfam" id="PF11209">
    <property type="entry name" value="LmeA"/>
    <property type="match status" value="1"/>
</dbReference>